<evidence type="ECO:0000259" key="5">
    <source>
        <dbReference type="Pfam" id="PF00296"/>
    </source>
</evidence>
<organism evidence="6 7">
    <name type="scientific">Dactylosporangium salmoneum</name>
    <dbReference type="NCBI Taxonomy" id="53361"/>
    <lineage>
        <taxon>Bacteria</taxon>
        <taxon>Bacillati</taxon>
        <taxon>Actinomycetota</taxon>
        <taxon>Actinomycetes</taxon>
        <taxon>Micromonosporales</taxon>
        <taxon>Micromonosporaceae</taxon>
        <taxon>Dactylosporangium</taxon>
    </lineage>
</organism>
<evidence type="ECO:0000256" key="4">
    <source>
        <dbReference type="ARBA" id="ARBA00023033"/>
    </source>
</evidence>
<keyword evidence="4" id="KW-0503">Monooxygenase</keyword>
<comment type="caution">
    <text evidence="6">The sequence shown here is derived from an EMBL/GenBank/DDBJ whole genome shotgun (WGS) entry which is preliminary data.</text>
</comment>
<dbReference type="InterPro" id="IPR036661">
    <property type="entry name" value="Luciferase-like_sf"/>
</dbReference>
<sequence length="319" mass="34325">MSDNSTRNGVMGARGRVEIGLVDLFDGGPERGLAFMAEFSRAAENAGFDGIWLPEHILFFERYDSVYPYPQAPLAANPDVKEQHNKVVEGRAQVESAPEQGLLDLFQAAVEVCAATTRLRFGSSVLLLPLRNPRILAREVLTVAELTGGRFDLGVGLGWSAEEYAACESDFKTRGKRCEDLVHALTDAWGGGHQDAPPLPVGVQAPRVLIGGHSPAAIRRAGTAADGWYPWNLTPAELADGLRALEGHLEASGRSRDDVHVIAGFRGVGELSDLPEIVRRYAELGVDGINLSLRMTVDNYVEVMSDVAGVLGLDGEGPR</sequence>
<evidence type="ECO:0000313" key="7">
    <source>
        <dbReference type="Proteomes" id="UP001501444"/>
    </source>
</evidence>
<keyword evidence="1" id="KW-0285">Flavoprotein</keyword>
<evidence type="ECO:0000256" key="2">
    <source>
        <dbReference type="ARBA" id="ARBA00022643"/>
    </source>
</evidence>
<evidence type="ECO:0000256" key="1">
    <source>
        <dbReference type="ARBA" id="ARBA00022630"/>
    </source>
</evidence>
<dbReference type="EMBL" id="BAAARV010000015">
    <property type="protein sequence ID" value="GAA2334850.1"/>
    <property type="molecule type" value="Genomic_DNA"/>
</dbReference>
<accession>A0ABN3FQ91</accession>
<dbReference type="PANTHER" id="PTHR42847:SF4">
    <property type="entry name" value="ALKANESULFONATE MONOOXYGENASE-RELATED"/>
    <property type="match status" value="1"/>
</dbReference>
<protein>
    <submittedName>
        <fullName evidence="6">LLM class F420-dependent oxidoreductase</fullName>
    </submittedName>
</protein>
<dbReference type="InterPro" id="IPR050172">
    <property type="entry name" value="SsuD_RutA_monooxygenase"/>
</dbReference>
<evidence type="ECO:0000313" key="6">
    <source>
        <dbReference type="EMBL" id="GAA2334850.1"/>
    </source>
</evidence>
<evidence type="ECO:0000256" key="3">
    <source>
        <dbReference type="ARBA" id="ARBA00023002"/>
    </source>
</evidence>
<keyword evidence="3" id="KW-0560">Oxidoreductase</keyword>
<reference evidence="6 7" key="1">
    <citation type="journal article" date="2019" name="Int. J. Syst. Evol. Microbiol.">
        <title>The Global Catalogue of Microorganisms (GCM) 10K type strain sequencing project: providing services to taxonomists for standard genome sequencing and annotation.</title>
        <authorList>
            <consortium name="The Broad Institute Genomics Platform"/>
            <consortium name="The Broad Institute Genome Sequencing Center for Infectious Disease"/>
            <person name="Wu L."/>
            <person name="Ma J."/>
        </authorList>
    </citation>
    <scope>NUCLEOTIDE SEQUENCE [LARGE SCALE GENOMIC DNA]</scope>
    <source>
        <strain evidence="6 7">JCM 3272</strain>
    </source>
</reference>
<dbReference type="PANTHER" id="PTHR42847">
    <property type="entry name" value="ALKANESULFONATE MONOOXYGENASE"/>
    <property type="match status" value="1"/>
</dbReference>
<proteinExistence type="predicted"/>
<dbReference type="Pfam" id="PF00296">
    <property type="entry name" value="Bac_luciferase"/>
    <property type="match status" value="1"/>
</dbReference>
<dbReference type="SUPFAM" id="SSF51679">
    <property type="entry name" value="Bacterial luciferase-like"/>
    <property type="match status" value="1"/>
</dbReference>
<dbReference type="Gene3D" id="3.20.20.30">
    <property type="entry name" value="Luciferase-like domain"/>
    <property type="match status" value="1"/>
</dbReference>
<gene>
    <name evidence="6" type="ORF">GCM10010170_014470</name>
</gene>
<name>A0ABN3FQ91_9ACTN</name>
<keyword evidence="7" id="KW-1185">Reference proteome</keyword>
<dbReference type="Proteomes" id="UP001501444">
    <property type="component" value="Unassembled WGS sequence"/>
</dbReference>
<dbReference type="InterPro" id="IPR011251">
    <property type="entry name" value="Luciferase-like_dom"/>
</dbReference>
<feature type="domain" description="Luciferase-like" evidence="5">
    <location>
        <begin position="112"/>
        <end position="265"/>
    </location>
</feature>
<dbReference type="RefSeq" id="WP_344611460.1">
    <property type="nucleotide sequence ID" value="NZ_BAAARV010000015.1"/>
</dbReference>
<keyword evidence="2" id="KW-0288">FMN</keyword>